<evidence type="ECO:0000256" key="1">
    <source>
        <dbReference type="SAM" id="MobiDB-lite"/>
    </source>
</evidence>
<dbReference type="Pfam" id="PF18946">
    <property type="entry name" value="Apex"/>
    <property type="match status" value="1"/>
</dbReference>
<reference evidence="4" key="1">
    <citation type="submission" date="2016-05" db="EMBL/GenBank/DDBJ databases">
        <title>Draft genome of Corynebacterium afermentans subsp. afermentans LCDC 88199T.</title>
        <authorList>
            <person name="Bernier A.-M."/>
            <person name="Bernard K."/>
        </authorList>
    </citation>
    <scope>NUCLEOTIDE SEQUENCE [LARGE SCALE GENOMIC DNA]</scope>
    <source>
        <strain evidence="4">NML01-0328</strain>
    </source>
</reference>
<gene>
    <name evidence="3" type="ORF">A7P85_04515</name>
</gene>
<dbReference type="Proteomes" id="UP000078003">
    <property type="component" value="Unassembled WGS sequence"/>
</dbReference>
<feature type="region of interest" description="Disordered" evidence="1">
    <location>
        <begin position="217"/>
        <end position="237"/>
    </location>
</feature>
<dbReference type="InterPro" id="IPR037026">
    <property type="entry name" value="Vgr_OB-fold_dom_sf"/>
</dbReference>
<dbReference type="InterPro" id="IPR041599">
    <property type="entry name" value="Gp138_N"/>
</dbReference>
<evidence type="ECO:0000259" key="2">
    <source>
        <dbReference type="Pfam" id="PF18352"/>
    </source>
</evidence>
<dbReference type="RefSeq" id="WP_064104308.1">
    <property type="nucleotide sequence ID" value="NZ_LXSF01000003.1"/>
</dbReference>
<name>A0A1A9REQ7_EIKCO</name>
<accession>A0A1A9REQ7</accession>
<dbReference type="Pfam" id="PF18352">
    <property type="entry name" value="Gp138_N"/>
    <property type="match status" value="1"/>
</dbReference>
<proteinExistence type="predicted"/>
<dbReference type="AlphaFoldDB" id="A0A1A9REQ7"/>
<evidence type="ECO:0000313" key="3">
    <source>
        <dbReference type="EMBL" id="OAM17030.1"/>
    </source>
</evidence>
<dbReference type="EMBL" id="LXSF01000003">
    <property type="protein sequence ID" value="OAM17030.1"/>
    <property type="molecule type" value="Genomic_DNA"/>
</dbReference>
<organism evidence="3 4">
    <name type="scientific">Eikenella corrodens</name>
    <dbReference type="NCBI Taxonomy" id="539"/>
    <lineage>
        <taxon>Bacteria</taxon>
        <taxon>Pseudomonadati</taxon>
        <taxon>Pseudomonadota</taxon>
        <taxon>Betaproteobacteria</taxon>
        <taxon>Neisseriales</taxon>
        <taxon>Neisseriaceae</taxon>
        <taxon>Eikenella</taxon>
    </lineage>
</organism>
<dbReference type="Gene3D" id="2.40.50.230">
    <property type="entry name" value="Gp5 N-terminal domain"/>
    <property type="match status" value="1"/>
</dbReference>
<comment type="caution">
    <text evidence="3">The sequence shown here is derived from an EMBL/GenBank/DDBJ whole genome shotgun (WGS) entry which is preliminary data.</text>
</comment>
<protein>
    <submittedName>
        <fullName evidence="3">Phage baseplate protein</fullName>
    </submittedName>
</protein>
<feature type="domain" description="Phage protein Gp138 N-terminal" evidence="2">
    <location>
        <begin position="57"/>
        <end position="139"/>
    </location>
</feature>
<dbReference type="InterPro" id="IPR044033">
    <property type="entry name" value="GpV-like_apex"/>
</dbReference>
<evidence type="ECO:0000313" key="4">
    <source>
        <dbReference type="Proteomes" id="UP000078003"/>
    </source>
</evidence>
<sequence length="237" mass="24790">MPKSQQNNWAQYRPEQTQGGAGEIGAIVSGIVSRIQTVTLVRVVKTKSGGLAPVGLVDVQPLVAQISGDGTVTPHGIIYNVPYFRLQGGGNAVIIDPEPGDIGMCGFCSRDISSVKQNKAPSAPQSRRRFDYSDGLYFGGFLNGTPKQYIHFKDGGIKLFSPGDIEMEAANIRLKAQGGVSSTSQTFQANTETTAQFTGGGGISADGDVKAKDVSLLNHPHSGVQPGSGQSGKPIAT</sequence>